<evidence type="ECO:0000256" key="3">
    <source>
        <dbReference type="ARBA" id="ARBA00004906"/>
    </source>
</evidence>
<keyword evidence="7" id="KW-0479">Metal-binding</keyword>
<evidence type="ECO:0000313" key="17">
    <source>
        <dbReference type="Proteomes" id="UP000017836"/>
    </source>
</evidence>
<dbReference type="SMART" id="SM00184">
    <property type="entry name" value="RING"/>
    <property type="match status" value="1"/>
</dbReference>
<evidence type="ECO:0000313" key="16">
    <source>
        <dbReference type="EMBL" id="ERN13155.1"/>
    </source>
</evidence>
<dbReference type="eggNOG" id="KOG0800">
    <property type="taxonomic scope" value="Eukaryota"/>
</dbReference>
<dbReference type="Pfam" id="PF13639">
    <property type="entry name" value="zf-RING_2"/>
    <property type="match status" value="1"/>
</dbReference>
<keyword evidence="6 14" id="KW-0812">Transmembrane</keyword>
<evidence type="ECO:0000256" key="14">
    <source>
        <dbReference type="SAM" id="Phobius"/>
    </source>
</evidence>
<dbReference type="PANTHER" id="PTHR47035">
    <property type="entry name" value="OS11G0150450 PROTEIN"/>
    <property type="match status" value="1"/>
</dbReference>
<evidence type="ECO:0000259" key="15">
    <source>
        <dbReference type="PROSITE" id="PS50089"/>
    </source>
</evidence>
<dbReference type="Gene3D" id="3.30.40.10">
    <property type="entry name" value="Zinc/RING finger domain, C3HC4 (zinc finger)"/>
    <property type="match status" value="1"/>
</dbReference>
<dbReference type="SUPFAM" id="SSF57850">
    <property type="entry name" value="RING/U-box"/>
    <property type="match status" value="1"/>
</dbReference>
<dbReference type="HOGENOM" id="CLU_078694_1_0_1"/>
<keyword evidence="5" id="KW-0808">Transferase</keyword>
<proteinExistence type="predicted"/>
<dbReference type="PROSITE" id="PS50089">
    <property type="entry name" value="ZF_RING_2"/>
    <property type="match status" value="1"/>
</dbReference>
<dbReference type="GO" id="GO:0008270">
    <property type="term" value="F:zinc ion binding"/>
    <property type="evidence" value="ECO:0007669"/>
    <property type="project" value="UniProtKB-KW"/>
</dbReference>
<dbReference type="Proteomes" id="UP000017836">
    <property type="component" value="Unassembled WGS sequence"/>
</dbReference>
<dbReference type="InterPro" id="IPR053070">
    <property type="entry name" value="RING-type_E3_ubiquitin-ligase"/>
</dbReference>
<evidence type="ECO:0000256" key="12">
    <source>
        <dbReference type="ARBA" id="ARBA00023136"/>
    </source>
</evidence>
<dbReference type="OMA" id="AGPIMAH"/>
<evidence type="ECO:0000256" key="11">
    <source>
        <dbReference type="ARBA" id="ARBA00022989"/>
    </source>
</evidence>
<sequence length="275" mass="29994">MISSGMNLVMTVIGFAVSTMFIVFVCTRLICARIQLTASRGSLPTASRSDLGLLERGLHGLEPVVIATFPTKKYSDGVFSSGEDSQCTVCLSEYQEKDTLRILPYCGHAFHVSCIDTWLQQHSTCPVCRISLRDSSEGKRLMPPMFSTAFRSAYGLHTVAAHSYHCLYSGHVYSNETGNERRMGSIEEEHFGSEFEAPDSGHSVSVLIDHASYMSTNHHHISESSAKPGPELIQSDNMGVEKGKEGKVGGDGFNRKCDGIQSTEGCHLQGCSTLD</sequence>
<name>W1PZX1_AMBTC</name>
<gene>
    <name evidence="16" type="ORF">AMTR_s00040p00197990</name>
</gene>
<comment type="catalytic activity">
    <reaction evidence="1">
        <text>S-ubiquitinyl-[E2 ubiquitin-conjugating enzyme]-L-cysteine + [acceptor protein]-L-lysine = [E2 ubiquitin-conjugating enzyme]-L-cysteine + N(6)-ubiquitinyl-[acceptor protein]-L-lysine.</text>
        <dbReference type="EC" id="2.3.2.27"/>
    </reaction>
</comment>
<dbReference type="InterPro" id="IPR013083">
    <property type="entry name" value="Znf_RING/FYVE/PHD"/>
</dbReference>
<dbReference type="Gramene" id="ERN13155">
    <property type="protein sequence ID" value="ERN13155"/>
    <property type="gene ID" value="AMTR_s00040p00197990"/>
</dbReference>
<evidence type="ECO:0000256" key="2">
    <source>
        <dbReference type="ARBA" id="ARBA00004167"/>
    </source>
</evidence>
<keyword evidence="12 14" id="KW-0472">Membrane</keyword>
<organism evidence="16 17">
    <name type="scientific">Amborella trichopoda</name>
    <dbReference type="NCBI Taxonomy" id="13333"/>
    <lineage>
        <taxon>Eukaryota</taxon>
        <taxon>Viridiplantae</taxon>
        <taxon>Streptophyta</taxon>
        <taxon>Embryophyta</taxon>
        <taxon>Tracheophyta</taxon>
        <taxon>Spermatophyta</taxon>
        <taxon>Magnoliopsida</taxon>
        <taxon>Amborellales</taxon>
        <taxon>Amborellaceae</taxon>
        <taxon>Amborella</taxon>
    </lineage>
</organism>
<evidence type="ECO:0000256" key="8">
    <source>
        <dbReference type="ARBA" id="ARBA00022771"/>
    </source>
</evidence>
<feature type="transmembrane region" description="Helical" evidence="14">
    <location>
        <begin position="6"/>
        <end position="31"/>
    </location>
</feature>
<dbReference type="EMBL" id="KI392591">
    <property type="protein sequence ID" value="ERN13155.1"/>
    <property type="molecule type" value="Genomic_DNA"/>
</dbReference>
<keyword evidence="9" id="KW-0833">Ubl conjugation pathway</keyword>
<comment type="subcellular location">
    <subcellularLocation>
        <location evidence="2">Membrane</location>
        <topology evidence="2">Single-pass membrane protein</topology>
    </subcellularLocation>
</comment>
<keyword evidence="17" id="KW-1185">Reference proteome</keyword>
<evidence type="ECO:0000256" key="7">
    <source>
        <dbReference type="ARBA" id="ARBA00022723"/>
    </source>
</evidence>
<protein>
    <recommendedName>
        <fullName evidence="4">RING-type E3 ubiquitin transferase</fullName>
        <ecNumber evidence="4">2.3.2.27</ecNumber>
    </recommendedName>
</protein>
<dbReference type="AlphaFoldDB" id="W1PZX1"/>
<dbReference type="KEGG" id="atr:18441393"/>
<reference evidence="17" key="1">
    <citation type="journal article" date="2013" name="Science">
        <title>The Amborella genome and the evolution of flowering plants.</title>
        <authorList>
            <consortium name="Amborella Genome Project"/>
        </authorList>
    </citation>
    <scope>NUCLEOTIDE SEQUENCE [LARGE SCALE GENOMIC DNA]</scope>
</reference>
<evidence type="ECO:0000256" key="9">
    <source>
        <dbReference type="ARBA" id="ARBA00022786"/>
    </source>
</evidence>
<evidence type="ECO:0000256" key="13">
    <source>
        <dbReference type="PROSITE-ProRule" id="PRU00175"/>
    </source>
</evidence>
<dbReference type="GO" id="GO:0016020">
    <property type="term" value="C:membrane"/>
    <property type="evidence" value="ECO:0007669"/>
    <property type="project" value="UniProtKB-SubCell"/>
</dbReference>
<comment type="pathway">
    <text evidence="3">Protein modification; protein ubiquitination.</text>
</comment>
<dbReference type="InterPro" id="IPR001841">
    <property type="entry name" value="Znf_RING"/>
</dbReference>
<evidence type="ECO:0000256" key="5">
    <source>
        <dbReference type="ARBA" id="ARBA00022679"/>
    </source>
</evidence>
<accession>W1PZX1</accession>
<keyword evidence="11 14" id="KW-1133">Transmembrane helix</keyword>
<dbReference type="PANTHER" id="PTHR47035:SF3">
    <property type="entry name" value="OS11G0150450 PROTEIN"/>
    <property type="match status" value="1"/>
</dbReference>
<dbReference type="CDD" id="cd16461">
    <property type="entry name" value="RING-H2_EL5-like"/>
    <property type="match status" value="1"/>
</dbReference>
<keyword evidence="10" id="KW-0862">Zinc</keyword>
<dbReference type="FunFam" id="3.30.40.10:FF:000187">
    <property type="entry name" value="E3 ubiquitin-protein ligase ATL6"/>
    <property type="match status" value="1"/>
</dbReference>
<evidence type="ECO:0000256" key="10">
    <source>
        <dbReference type="ARBA" id="ARBA00022833"/>
    </source>
</evidence>
<evidence type="ECO:0000256" key="4">
    <source>
        <dbReference type="ARBA" id="ARBA00012483"/>
    </source>
</evidence>
<evidence type="ECO:0000256" key="1">
    <source>
        <dbReference type="ARBA" id="ARBA00000900"/>
    </source>
</evidence>
<keyword evidence="8 13" id="KW-0863">Zinc-finger</keyword>
<feature type="domain" description="RING-type" evidence="15">
    <location>
        <begin position="87"/>
        <end position="129"/>
    </location>
</feature>
<dbReference type="EC" id="2.3.2.27" evidence="4"/>
<dbReference type="OrthoDB" id="8062037at2759"/>
<evidence type="ECO:0000256" key="6">
    <source>
        <dbReference type="ARBA" id="ARBA00022692"/>
    </source>
</evidence>
<dbReference type="GO" id="GO:0061630">
    <property type="term" value="F:ubiquitin protein ligase activity"/>
    <property type="evidence" value="ECO:0007669"/>
    <property type="project" value="UniProtKB-EC"/>
</dbReference>